<dbReference type="PANTHER" id="PTHR43320:SF2">
    <property type="entry name" value="2-DEHYDRO-3-DEOXYGLUCONOKINASE_2-DEHYDRO-3-DEOXYGALACTONOKINASE"/>
    <property type="match status" value="1"/>
</dbReference>
<evidence type="ECO:0000259" key="4">
    <source>
        <dbReference type="Pfam" id="PF00294"/>
    </source>
</evidence>
<keyword evidence="3 5" id="KW-0418">Kinase</keyword>
<dbReference type="PATRIC" id="fig|1423786.4.peg.1424"/>
<organism evidence="5 6">
    <name type="scientific">Lentilactobacillus parafarraginis DSM 18390 = JCM 14109</name>
    <dbReference type="NCBI Taxonomy" id="1423786"/>
    <lineage>
        <taxon>Bacteria</taxon>
        <taxon>Bacillati</taxon>
        <taxon>Bacillota</taxon>
        <taxon>Bacilli</taxon>
        <taxon>Lactobacillales</taxon>
        <taxon>Lactobacillaceae</taxon>
        <taxon>Lentilactobacillus</taxon>
    </lineage>
</organism>
<dbReference type="SUPFAM" id="SSF53613">
    <property type="entry name" value="Ribokinase-like"/>
    <property type="match status" value="1"/>
</dbReference>
<evidence type="ECO:0000256" key="2">
    <source>
        <dbReference type="ARBA" id="ARBA00022679"/>
    </source>
</evidence>
<dbReference type="Proteomes" id="UP000051010">
    <property type="component" value="Unassembled WGS sequence"/>
</dbReference>
<dbReference type="Pfam" id="PF00294">
    <property type="entry name" value="PfkB"/>
    <property type="match status" value="1"/>
</dbReference>
<feature type="domain" description="Carbohydrate kinase PfkB" evidence="4">
    <location>
        <begin position="2"/>
        <end position="313"/>
    </location>
</feature>
<comment type="caution">
    <text evidence="5">The sequence shown here is derived from an EMBL/GenBank/DDBJ whole genome shotgun (WGS) entry which is preliminary data.</text>
</comment>
<gene>
    <name evidence="5" type="ORF">FD47_GL001326</name>
</gene>
<dbReference type="InterPro" id="IPR011611">
    <property type="entry name" value="PfkB_dom"/>
</dbReference>
<dbReference type="Gene3D" id="3.40.1190.20">
    <property type="match status" value="1"/>
</dbReference>
<dbReference type="CDD" id="cd01166">
    <property type="entry name" value="KdgK"/>
    <property type="match status" value="1"/>
</dbReference>
<protein>
    <submittedName>
        <fullName evidence="5">Kinase, PfkB family</fullName>
    </submittedName>
</protein>
<proteinExistence type="inferred from homology"/>
<evidence type="ECO:0000256" key="3">
    <source>
        <dbReference type="ARBA" id="ARBA00022777"/>
    </source>
</evidence>
<dbReference type="GO" id="GO:0016301">
    <property type="term" value="F:kinase activity"/>
    <property type="evidence" value="ECO:0007669"/>
    <property type="project" value="UniProtKB-KW"/>
</dbReference>
<dbReference type="InterPro" id="IPR052700">
    <property type="entry name" value="Carb_kinase_PfkB-like"/>
</dbReference>
<evidence type="ECO:0000313" key="5">
    <source>
        <dbReference type="EMBL" id="KRM45499.1"/>
    </source>
</evidence>
<sequence length="340" mass="37330">MKLTSFGELMLRFKPAACTRIIQATSFEASFGGAEANVATSLTLLGNQTAYITKLPTNTLGEAAIYKLRGYGIDTTHILRGGERIGTYYFEKGTSVRGTNVIYDRAHSAFATSTSDEYQWSKLLSGTNYFYVSGITPALSPALQEAVLDAAIYCYKSGIKVVYDANYRGKLWSPKEAQQFSKQLMPYVSIVFAHDEDFESSFGIQAFDGDMTNGIAQKTQFKAAMKQLKAEYPNLDTIGSVLRNIYSVENSQWSAILLQDDDFYESPVYDVHVYEGVGGGDAFAAGIMHGFMNHLTPQQTVEFGIAASVTKLTISGDFNLAYKDEIAELANNHGSSAMNR</sequence>
<dbReference type="PANTHER" id="PTHR43320">
    <property type="entry name" value="SUGAR KINASE"/>
    <property type="match status" value="1"/>
</dbReference>
<dbReference type="EMBL" id="AZFZ01000003">
    <property type="protein sequence ID" value="KRM45499.1"/>
    <property type="molecule type" value="Genomic_DNA"/>
</dbReference>
<evidence type="ECO:0000313" key="6">
    <source>
        <dbReference type="Proteomes" id="UP000051010"/>
    </source>
</evidence>
<name>A0A0R1Z0V0_9LACO</name>
<dbReference type="RefSeq" id="WP_054732462.1">
    <property type="nucleotide sequence ID" value="NZ_AZFZ01000003.1"/>
</dbReference>
<reference evidence="5 6" key="1">
    <citation type="journal article" date="2015" name="Genome Announc.">
        <title>Expanding the biotechnology potential of lactobacilli through comparative genomics of 213 strains and associated genera.</title>
        <authorList>
            <person name="Sun Z."/>
            <person name="Harris H.M."/>
            <person name="McCann A."/>
            <person name="Guo C."/>
            <person name="Argimon S."/>
            <person name="Zhang W."/>
            <person name="Yang X."/>
            <person name="Jeffery I.B."/>
            <person name="Cooney J.C."/>
            <person name="Kagawa T.F."/>
            <person name="Liu W."/>
            <person name="Song Y."/>
            <person name="Salvetti E."/>
            <person name="Wrobel A."/>
            <person name="Rasinkangas P."/>
            <person name="Parkhill J."/>
            <person name="Rea M.C."/>
            <person name="O'Sullivan O."/>
            <person name="Ritari J."/>
            <person name="Douillard F.P."/>
            <person name="Paul Ross R."/>
            <person name="Yang R."/>
            <person name="Briner A.E."/>
            <person name="Felis G.E."/>
            <person name="de Vos W.M."/>
            <person name="Barrangou R."/>
            <person name="Klaenhammer T.R."/>
            <person name="Caufield P.W."/>
            <person name="Cui Y."/>
            <person name="Zhang H."/>
            <person name="O'Toole P.W."/>
        </authorList>
    </citation>
    <scope>NUCLEOTIDE SEQUENCE [LARGE SCALE GENOMIC DNA]</scope>
    <source>
        <strain evidence="5 6">DSM 18390</strain>
    </source>
</reference>
<comment type="similarity">
    <text evidence="1">Belongs to the carbohydrate kinase PfkB family.</text>
</comment>
<dbReference type="InterPro" id="IPR029056">
    <property type="entry name" value="Ribokinase-like"/>
</dbReference>
<dbReference type="AlphaFoldDB" id="A0A0R1Z0V0"/>
<accession>A0A0R1Z0V0</accession>
<keyword evidence="2" id="KW-0808">Transferase</keyword>
<evidence type="ECO:0000256" key="1">
    <source>
        <dbReference type="ARBA" id="ARBA00010688"/>
    </source>
</evidence>